<dbReference type="Pfam" id="PF11527">
    <property type="entry name" value="ARL2_Bind_BART"/>
    <property type="match status" value="1"/>
</dbReference>
<proteinExistence type="predicted"/>
<dbReference type="EMBL" id="HBJA01149128">
    <property type="protein sequence ID" value="CAE0840147.1"/>
    <property type="molecule type" value="Transcribed_RNA"/>
</dbReference>
<keyword evidence="5" id="KW-0966">Cell projection</keyword>
<accession>A0A7S4GL27</accession>
<dbReference type="GO" id="GO:0005737">
    <property type="term" value="C:cytoplasm"/>
    <property type="evidence" value="ECO:0007669"/>
    <property type="project" value="UniProtKB-SubCell"/>
</dbReference>
<name>A0A7S4GL27_9EUGL</name>
<evidence type="ECO:0000256" key="5">
    <source>
        <dbReference type="ARBA" id="ARBA00023273"/>
    </source>
</evidence>
<gene>
    <name evidence="7" type="ORF">EGYM00163_LOCUS51217</name>
</gene>
<evidence type="ECO:0000256" key="1">
    <source>
        <dbReference type="ARBA" id="ARBA00004138"/>
    </source>
</evidence>
<evidence type="ECO:0000313" key="7">
    <source>
        <dbReference type="EMBL" id="CAE0840147.1"/>
    </source>
</evidence>
<dbReference type="AlphaFoldDB" id="A0A7S4GL27"/>
<dbReference type="GO" id="GO:0005929">
    <property type="term" value="C:cilium"/>
    <property type="evidence" value="ECO:0007669"/>
    <property type="project" value="UniProtKB-SubCell"/>
</dbReference>
<keyword evidence="3" id="KW-0963">Cytoplasm</keyword>
<sequence>MCKMAIRRLDSFQRMDQIMDAVDMWFFNDDEFGEVLNRFAEDHCMDFKVDESGTETNADGDSGVFLFSPDEPDEFAEDLKRRAHKRREVHMQYQTLFEGHLETILSSFKITSEQFQQVFQMSQDEEVRYGQKFHRWIDATDYVVFLKMMQSQYTKKTTHDDSQPPAVMFLRCQIRQKMEEARLALRRRKEIRPLLDKWGVDDFVQLVKVLQAPECPLIQGKKQERKFMARWRIKLTQQQRDSGSQKTDRAIMTEYVGRAAEELTSEEFATLMQFLHSHVDGLELDEHGKRRRMAWELFAALDETFIGCVPYNKTLKFLQRNPSERFRNKDWKKVTTKWGAKIKKNNVDKLEIDLIEFVGFIMELLSDVEYEEYHEILSSWTNLKRDLDT</sequence>
<feature type="domain" description="BART" evidence="6">
    <location>
        <begin position="80"/>
        <end position="154"/>
    </location>
</feature>
<evidence type="ECO:0000256" key="4">
    <source>
        <dbReference type="ARBA" id="ARBA00023069"/>
    </source>
</evidence>
<protein>
    <recommendedName>
        <fullName evidence="6">BART domain-containing protein</fullName>
    </recommendedName>
</protein>
<dbReference type="Gene3D" id="1.20.1520.10">
    <property type="entry name" value="ADP-ribosylation factor-like 2-binding protein, domain"/>
    <property type="match status" value="1"/>
</dbReference>
<dbReference type="InterPro" id="IPR023379">
    <property type="entry name" value="BART_dom"/>
</dbReference>
<comment type="subcellular location">
    <subcellularLocation>
        <location evidence="1">Cell projection</location>
        <location evidence="1">Cilium</location>
    </subcellularLocation>
    <subcellularLocation>
        <location evidence="2">Cytoplasm</location>
    </subcellularLocation>
</comment>
<keyword evidence="4" id="KW-0969">Cilium</keyword>
<organism evidence="7">
    <name type="scientific">Eutreptiella gymnastica</name>
    <dbReference type="NCBI Taxonomy" id="73025"/>
    <lineage>
        <taxon>Eukaryota</taxon>
        <taxon>Discoba</taxon>
        <taxon>Euglenozoa</taxon>
        <taxon>Euglenida</taxon>
        <taxon>Spirocuta</taxon>
        <taxon>Euglenophyceae</taxon>
        <taxon>Eutreptiales</taxon>
        <taxon>Eutreptiaceae</taxon>
        <taxon>Eutreptiella</taxon>
    </lineage>
</organism>
<evidence type="ECO:0000256" key="3">
    <source>
        <dbReference type="ARBA" id="ARBA00022490"/>
    </source>
</evidence>
<evidence type="ECO:0000259" key="6">
    <source>
        <dbReference type="Pfam" id="PF11527"/>
    </source>
</evidence>
<reference evidence="7" key="1">
    <citation type="submission" date="2021-01" db="EMBL/GenBank/DDBJ databases">
        <authorList>
            <person name="Corre E."/>
            <person name="Pelletier E."/>
            <person name="Niang G."/>
            <person name="Scheremetjew M."/>
            <person name="Finn R."/>
            <person name="Kale V."/>
            <person name="Holt S."/>
            <person name="Cochrane G."/>
            <person name="Meng A."/>
            <person name="Brown T."/>
            <person name="Cohen L."/>
        </authorList>
    </citation>
    <scope>NUCLEOTIDE SEQUENCE</scope>
    <source>
        <strain evidence="7">CCMP1594</strain>
    </source>
</reference>
<dbReference type="InterPro" id="IPR042541">
    <property type="entry name" value="BART_sf"/>
</dbReference>
<evidence type="ECO:0000256" key="2">
    <source>
        <dbReference type="ARBA" id="ARBA00004496"/>
    </source>
</evidence>